<dbReference type="AlphaFoldDB" id="A0A4Y2A2R3"/>
<comment type="caution">
    <text evidence="1">The sequence shown here is derived from an EMBL/GenBank/DDBJ whole genome shotgun (WGS) entry which is preliminary data.</text>
</comment>
<dbReference type="CDD" id="cd00303">
    <property type="entry name" value="retropepsin_like"/>
    <property type="match status" value="1"/>
</dbReference>
<accession>A0A4Y2A2R3</accession>
<gene>
    <name evidence="1" type="ORF">AVEN_230906_1</name>
</gene>
<protein>
    <submittedName>
        <fullName evidence="1">Uncharacterized protein</fullName>
    </submittedName>
</protein>
<dbReference type="EMBL" id="BGPR01000004">
    <property type="protein sequence ID" value="GBL73980.1"/>
    <property type="molecule type" value="Genomic_DNA"/>
</dbReference>
<organism evidence="1 2">
    <name type="scientific">Araneus ventricosus</name>
    <name type="common">Orbweaver spider</name>
    <name type="synonym">Epeira ventricosa</name>
    <dbReference type="NCBI Taxonomy" id="182803"/>
    <lineage>
        <taxon>Eukaryota</taxon>
        <taxon>Metazoa</taxon>
        <taxon>Ecdysozoa</taxon>
        <taxon>Arthropoda</taxon>
        <taxon>Chelicerata</taxon>
        <taxon>Arachnida</taxon>
        <taxon>Araneae</taxon>
        <taxon>Araneomorphae</taxon>
        <taxon>Entelegynae</taxon>
        <taxon>Araneoidea</taxon>
        <taxon>Araneidae</taxon>
        <taxon>Araneus</taxon>
    </lineage>
</organism>
<reference evidence="1 2" key="1">
    <citation type="journal article" date="2019" name="Sci. Rep.">
        <title>Orb-weaving spider Araneus ventricosus genome elucidates the spidroin gene catalogue.</title>
        <authorList>
            <person name="Kono N."/>
            <person name="Nakamura H."/>
            <person name="Ohtoshi R."/>
            <person name="Moran D.A.P."/>
            <person name="Shinohara A."/>
            <person name="Yoshida Y."/>
            <person name="Fujiwara M."/>
            <person name="Mori M."/>
            <person name="Tomita M."/>
            <person name="Arakawa K."/>
        </authorList>
    </citation>
    <scope>NUCLEOTIDE SEQUENCE [LARGE SCALE GENOMIC DNA]</scope>
</reference>
<evidence type="ECO:0000313" key="1">
    <source>
        <dbReference type="EMBL" id="GBL73980.1"/>
    </source>
</evidence>
<dbReference type="Proteomes" id="UP000499080">
    <property type="component" value="Unassembled WGS sequence"/>
</dbReference>
<dbReference type="OrthoDB" id="6433154at2759"/>
<evidence type="ECO:0000313" key="2">
    <source>
        <dbReference type="Proteomes" id="UP000499080"/>
    </source>
</evidence>
<sequence length="147" mass="16264">MSAKVLCSNAFSRDKTETGKKSNLLLTAMVYVEGYDDRKKKKFRALLDTTSQVNLMSTECANILKLRKEKAHVPVSGINGTVLTIKSKLKTTISNVENSFKEEIEFLVVSNINDRTPSKTLGISNLELSQDIKLAEIIKGCIGRIAI</sequence>
<keyword evidence="2" id="KW-1185">Reference proteome</keyword>
<dbReference type="Gene3D" id="2.40.70.10">
    <property type="entry name" value="Acid Proteases"/>
    <property type="match status" value="1"/>
</dbReference>
<proteinExistence type="predicted"/>
<name>A0A4Y2A2R3_ARAVE</name>
<dbReference type="InterPro" id="IPR021109">
    <property type="entry name" value="Peptidase_aspartic_dom_sf"/>
</dbReference>